<proteinExistence type="inferred from homology"/>
<keyword evidence="5" id="KW-1185">Reference proteome</keyword>
<evidence type="ECO:0000313" key="4">
    <source>
        <dbReference type="EnsemblPlants" id="KRH62746"/>
    </source>
</evidence>
<evidence type="ECO:0000313" key="3">
    <source>
        <dbReference type="EMBL" id="KRH62746.1"/>
    </source>
</evidence>
<dbReference type="EMBL" id="CM000837">
    <property type="protein sequence ID" value="KRH62746.1"/>
    <property type="molecule type" value="Genomic_DNA"/>
</dbReference>
<dbReference type="Pfam" id="PF07859">
    <property type="entry name" value="Abhydrolase_3"/>
    <property type="match status" value="1"/>
</dbReference>
<dbReference type="EnsemblPlants" id="KRH62746">
    <property type="protein sequence ID" value="KRH62746"/>
    <property type="gene ID" value="GLYMA_04G128600"/>
</dbReference>
<dbReference type="InterPro" id="IPR050466">
    <property type="entry name" value="Carboxylest/Gibb_receptor"/>
</dbReference>
<dbReference type="SUPFAM" id="SSF53474">
    <property type="entry name" value="alpha/beta-Hydrolases"/>
    <property type="match status" value="1"/>
</dbReference>
<gene>
    <name evidence="3" type="ORF">GLYMA_04G128600</name>
</gene>
<dbReference type="Gene3D" id="3.40.50.1820">
    <property type="entry name" value="alpha/beta hydrolase"/>
    <property type="match status" value="1"/>
</dbReference>
<dbReference type="AlphaFoldDB" id="A0A0R0K7X4"/>
<dbReference type="InterPro" id="IPR013094">
    <property type="entry name" value="AB_hydrolase_3"/>
</dbReference>
<name>A0A0R0K7X4_SOYBN</name>
<dbReference type="Gramene" id="KRH62746">
    <property type="protein sequence ID" value="KRH62746"/>
    <property type="gene ID" value="GLYMA_04G128600"/>
</dbReference>
<protein>
    <recommendedName>
        <fullName evidence="2">Alpha/beta hydrolase fold-3 domain-containing protein</fullName>
    </recommendedName>
</protein>
<reference evidence="3" key="3">
    <citation type="submission" date="2018-07" db="EMBL/GenBank/DDBJ databases">
        <title>WGS assembly of Glycine max.</title>
        <authorList>
            <person name="Schmutz J."/>
            <person name="Cannon S."/>
            <person name="Schlueter J."/>
            <person name="Ma J."/>
            <person name="Mitros T."/>
            <person name="Nelson W."/>
            <person name="Hyten D."/>
            <person name="Song Q."/>
            <person name="Thelen J."/>
            <person name="Cheng J."/>
            <person name="Xu D."/>
            <person name="Hellsten U."/>
            <person name="May G."/>
            <person name="Yu Y."/>
            <person name="Sakurai T."/>
            <person name="Umezawa T."/>
            <person name="Bhattacharyya M."/>
            <person name="Sandhu D."/>
            <person name="Valliyodan B."/>
            <person name="Lindquist E."/>
            <person name="Peto M."/>
            <person name="Grant D."/>
            <person name="Shu S."/>
            <person name="Goodstein D."/>
            <person name="Barry K."/>
            <person name="Futrell-Griggs M."/>
            <person name="Abernathy B."/>
            <person name="Du J."/>
            <person name="Tian Z."/>
            <person name="Zhu L."/>
            <person name="Gill N."/>
            <person name="Joshi T."/>
            <person name="Libault M."/>
            <person name="Sethuraman A."/>
            <person name="Zhang X."/>
            <person name="Shinozaki K."/>
            <person name="Nguyen H."/>
            <person name="Wing R."/>
            <person name="Cregan P."/>
            <person name="Specht J."/>
            <person name="Grimwood J."/>
            <person name="Rokhsar D."/>
            <person name="Stacey G."/>
            <person name="Shoemaker R."/>
            <person name="Jackson S."/>
        </authorList>
    </citation>
    <scope>NUCLEOTIDE SEQUENCE</scope>
    <source>
        <tissue evidence="3">Callus</tissue>
    </source>
</reference>
<dbReference type="PANTHER" id="PTHR23024:SF135">
    <property type="entry name" value="CELL DEATH ASSOCIATED PROTEIN"/>
    <property type="match status" value="1"/>
</dbReference>
<organism evidence="3">
    <name type="scientific">Glycine max</name>
    <name type="common">Soybean</name>
    <name type="synonym">Glycine hispida</name>
    <dbReference type="NCBI Taxonomy" id="3847"/>
    <lineage>
        <taxon>Eukaryota</taxon>
        <taxon>Viridiplantae</taxon>
        <taxon>Streptophyta</taxon>
        <taxon>Embryophyta</taxon>
        <taxon>Tracheophyta</taxon>
        <taxon>Spermatophyta</taxon>
        <taxon>Magnoliopsida</taxon>
        <taxon>eudicotyledons</taxon>
        <taxon>Gunneridae</taxon>
        <taxon>Pentapetalae</taxon>
        <taxon>rosids</taxon>
        <taxon>fabids</taxon>
        <taxon>Fabales</taxon>
        <taxon>Fabaceae</taxon>
        <taxon>Papilionoideae</taxon>
        <taxon>50 kb inversion clade</taxon>
        <taxon>NPAAA clade</taxon>
        <taxon>indigoferoid/millettioid clade</taxon>
        <taxon>Phaseoleae</taxon>
        <taxon>Glycine</taxon>
        <taxon>Glycine subgen. Soja</taxon>
    </lineage>
</organism>
<reference evidence="4" key="2">
    <citation type="submission" date="2018-02" db="UniProtKB">
        <authorList>
            <consortium name="EnsemblPlants"/>
        </authorList>
    </citation>
    <scope>IDENTIFICATION</scope>
    <source>
        <strain evidence="4">Williams 82</strain>
    </source>
</reference>
<evidence type="ECO:0000313" key="5">
    <source>
        <dbReference type="Proteomes" id="UP000008827"/>
    </source>
</evidence>
<reference evidence="3 4" key="1">
    <citation type="journal article" date="2010" name="Nature">
        <title>Genome sequence of the palaeopolyploid soybean.</title>
        <authorList>
            <person name="Schmutz J."/>
            <person name="Cannon S.B."/>
            <person name="Schlueter J."/>
            <person name="Ma J."/>
            <person name="Mitros T."/>
            <person name="Nelson W."/>
            <person name="Hyten D.L."/>
            <person name="Song Q."/>
            <person name="Thelen J.J."/>
            <person name="Cheng J."/>
            <person name="Xu D."/>
            <person name="Hellsten U."/>
            <person name="May G.D."/>
            <person name="Yu Y."/>
            <person name="Sakurai T."/>
            <person name="Umezawa T."/>
            <person name="Bhattacharyya M.K."/>
            <person name="Sandhu D."/>
            <person name="Valliyodan B."/>
            <person name="Lindquist E."/>
            <person name="Peto M."/>
            <person name="Grant D."/>
            <person name="Shu S."/>
            <person name="Goodstein D."/>
            <person name="Barry K."/>
            <person name="Futrell-Griggs M."/>
            <person name="Abernathy B."/>
            <person name="Du J."/>
            <person name="Tian Z."/>
            <person name="Zhu L."/>
            <person name="Gill N."/>
            <person name="Joshi T."/>
            <person name="Libault M."/>
            <person name="Sethuraman A."/>
            <person name="Zhang X.-C."/>
            <person name="Shinozaki K."/>
            <person name="Nguyen H.T."/>
            <person name="Wing R.A."/>
            <person name="Cregan P."/>
            <person name="Specht J."/>
            <person name="Grimwood J."/>
            <person name="Rokhsar D."/>
            <person name="Stacey G."/>
            <person name="Shoemaker R.C."/>
            <person name="Jackson S.A."/>
        </authorList>
    </citation>
    <scope>NUCLEOTIDE SEQUENCE</scope>
    <source>
        <strain evidence="4">cv. Williams 82</strain>
        <tissue evidence="3">Callus</tissue>
    </source>
</reference>
<dbReference type="PaxDb" id="3847-GLYMA04G15930.2"/>
<sequence length="313" mass="35731">MVQEKKLVDEVSGWLKIYDDGSVDRTWSRQDQFKFMVERVPPHKKFIDGVAVRNVIITNHCVRLYPPEIKSKDSQKLPIVLHFHGCGFCISEPDWFMYYQIHTQFAQSIRSIVVSPFLRRAPEHRLPAAIDDGFDTLIWLQTVAQSGSFEPWLEQHGDFNRVFLIGDSSGGNSMHEVAARAAIPVHHGFVRSDRSRSEMEIPQSPFLMLDMLDKFLALALPVGATKDHPFTCPMGMAAPPLKGLKLSPLLLCVAEMDFVRDTEMEYCITLEPQRYHVLITDHQTEGFFSHKGQLTYVTPFNPKAYVVIVLDNK</sequence>
<dbReference type="InterPro" id="IPR029058">
    <property type="entry name" value="AB_hydrolase_fold"/>
</dbReference>
<comment type="similarity">
    <text evidence="1">Belongs to the 'GDXG' lipolytic enzyme family.</text>
</comment>
<feature type="domain" description="Alpha/beta hydrolase fold-3" evidence="2">
    <location>
        <begin position="80"/>
        <end position="277"/>
    </location>
</feature>
<evidence type="ECO:0000256" key="1">
    <source>
        <dbReference type="ARBA" id="ARBA00010515"/>
    </source>
</evidence>
<dbReference type="Proteomes" id="UP000008827">
    <property type="component" value="Chromosome 4"/>
</dbReference>
<dbReference type="OMA" id="GGFCFSH"/>
<dbReference type="GO" id="GO:0016787">
    <property type="term" value="F:hydrolase activity"/>
    <property type="evidence" value="ECO:0007669"/>
    <property type="project" value="InterPro"/>
</dbReference>
<dbReference type="PANTHER" id="PTHR23024">
    <property type="entry name" value="ARYLACETAMIDE DEACETYLASE"/>
    <property type="match status" value="1"/>
</dbReference>
<dbReference type="InParanoid" id="A0A0R0K7X4"/>
<dbReference type="ESTHER" id="soybn-a0a0r0k7x4">
    <property type="family name" value="Plant_carboxylesterase"/>
</dbReference>
<evidence type="ECO:0000259" key="2">
    <source>
        <dbReference type="Pfam" id="PF07859"/>
    </source>
</evidence>
<accession>A0A0R0K7X4</accession>
<dbReference type="SMR" id="A0A0R0K7X4"/>